<dbReference type="PIRSF" id="PIRSF006060">
    <property type="entry name" value="AA_transporter"/>
    <property type="match status" value="1"/>
</dbReference>
<reference evidence="12 13" key="1">
    <citation type="submission" date="2016-10" db="EMBL/GenBank/DDBJ databases">
        <authorList>
            <person name="de Groot N.N."/>
        </authorList>
    </citation>
    <scope>NUCLEOTIDE SEQUENCE [LARGE SCALE GENOMIC DNA]</scope>
    <source>
        <strain evidence="12 13">S137</strain>
    </source>
</reference>
<keyword evidence="8 10" id="KW-1133">Transmembrane helix</keyword>
<proteinExistence type="inferred from homology"/>
<dbReference type="PROSITE" id="PS00218">
    <property type="entry name" value="AMINO_ACID_PERMEASE_1"/>
    <property type="match status" value="1"/>
</dbReference>
<keyword evidence="6 10" id="KW-0812">Transmembrane</keyword>
<evidence type="ECO:0000256" key="8">
    <source>
        <dbReference type="ARBA" id="ARBA00022989"/>
    </source>
</evidence>
<feature type="transmembrane region" description="Helical" evidence="10">
    <location>
        <begin position="332"/>
        <end position="350"/>
    </location>
</feature>
<feature type="transmembrane region" description="Helical" evidence="10">
    <location>
        <begin position="95"/>
        <end position="118"/>
    </location>
</feature>
<name>A0A1H0RD29_SELRU</name>
<evidence type="ECO:0000256" key="2">
    <source>
        <dbReference type="ARBA" id="ARBA00008583"/>
    </source>
</evidence>
<keyword evidence="5" id="KW-0997">Cell inner membrane</keyword>
<evidence type="ECO:0000256" key="6">
    <source>
        <dbReference type="ARBA" id="ARBA00022692"/>
    </source>
</evidence>
<dbReference type="InterPro" id="IPR004840">
    <property type="entry name" value="Amino_acid_permease_CS"/>
</dbReference>
<accession>A0A1H0RD29</accession>
<evidence type="ECO:0000256" key="9">
    <source>
        <dbReference type="ARBA" id="ARBA00023136"/>
    </source>
</evidence>
<keyword evidence="4" id="KW-1003">Cell membrane</keyword>
<dbReference type="Proteomes" id="UP000182412">
    <property type="component" value="Unassembled WGS sequence"/>
</dbReference>
<feature type="transmembrane region" description="Helical" evidence="10">
    <location>
        <begin position="356"/>
        <end position="376"/>
    </location>
</feature>
<dbReference type="AlphaFoldDB" id="A0A1H0RD29"/>
<evidence type="ECO:0000313" key="12">
    <source>
        <dbReference type="EMBL" id="SDP27089.1"/>
    </source>
</evidence>
<evidence type="ECO:0000259" key="11">
    <source>
        <dbReference type="Pfam" id="PF00324"/>
    </source>
</evidence>
<organism evidence="12 13">
    <name type="scientific">Selenomonas ruminantium</name>
    <dbReference type="NCBI Taxonomy" id="971"/>
    <lineage>
        <taxon>Bacteria</taxon>
        <taxon>Bacillati</taxon>
        <taxon>Bacillota</taxon>
        <taxon>Negativicutes</taxon>
        <taxon>Selenomonadales</taxon>
        <taxon>Selenomonadaceae</taxon>
        <taxon>Selenomonas</taxon>
    </lineage>
</organism>
<dbReference type="InterPro" id="IPR004841">
    <property type="entry name" value="AA-permease/SLC12A_dom"/>
</dbReference>
<feature type="transmembrane region" description="Helical" evidence="10">
    <location>
        <begin position="397"/>
        <end position="416"/>
    </location>
</feature>
<evidence type="ECO:0000256" key="5">
    <source>
        <dbReference type="ARBA" id="ARBA00022519"/>
    </source>
</evidence>
<keyword evidence="3" id="KW-0813">Transport</keyword>
<evidence type="ECO:0000256" key="10">
    <source>
        <dbReference type="SAM" id="Phobius"/>
    </source>
</evidence>
<sequence>MSENRKLKRGLKNRHLQMIALGGAIGTGLFYGSASTIALAGPAVMLAYLIGGIMIFFIMRMLGEMAVDEPVSGSFSHYATKYWGRFPGFMSGWNYWFNYVLVSMAELTAVGIYMQFWFPDLPQWIAALICLVAITALNLINVRLYGETEFWMALIKITAIVLMIVLGLYILLGSPQPFPDNLSNLWNNGGFLPNGVWGLALSIAVVMFSFGGIELIGITAGEAENPDKTIPQAINQVIWRILIFYVGTMAVLMALWPWNEVGMEASPFVQIFMSVGIPAAAHILNFVVLTAAVSVYNSAIYSNSRMLYGLAAKDEAPAFLSKLSGRGVPVRGILLSSGITLICVALNYFFPGKIFMFLMSIATIAATISWLTIVITHLKFRAHCKAAGKDTKFKSPLYPFVNYLCIAFLLAIWGLMTQIEGMDLAVYILPVWLLCLWVGYKYQNK</sequence>
<feature type="domain" description="Amino acid permease/ SLC12A" evidence="11">
    <location>
        <begin position="15"/>
        <end position="444"/>
    </location>
</feature>
<dbReference type="GO" id="GO:0055085">
    <property type="term" value="P:transmembrane transport"/>
    <property type="evidence" value="ECO:0007669"/>
    <property type="project" value="InterPro"/>
</dbReference>
<evidence type="ECO:0000256" key="4">
    <source>
        <dbReference type="ARBA" id="ARBA00022475"/>
    </source>
</evidence>
<comment type="subcellular location">
    <subcellularLocation>
        <location evidence="1">Cell inner membrane</location>
        <topology evidence="1">Multi-pass membrane protein</topology>
    </subcellularLocation>
</comment>
<dbReference type="GO" id="GO:0005886">
    <property type="term" value="C:plasma membrane"/>
    <property type="evidence" value="ECO:0007669"/>
    <property type="project" value="UniProtKB-SubCell"/>
</dbReference>
<evidence type="ECO:0000256" key="3">
    <source>
        <dbReference type="ARBA" id="ARBA00022448"/>
    </source>
</evidence>
<dbReference type="RefSeq" id="WP_074572080.1">
    <property type="nucleotide sequence ID" value="NZ_FNJQ01000011.1"/>
</dbReference>
<feature type="transmembrane region" description="Helical" evidence="10">
    <location>
        <begin position="195"/>
        <end position="216"/>
    </location>
</feature>
<dbReference type="PANTHER" id="PTHR43495">
    <property type="entry name" value="GABA PERMEASE"/>
    <property type="match status" value="1"/>
</dbReference>
<protein>
    <submittedName>
        <fullName evidence="12">Amino acid/polyamine/organocation transporter, APC superfamily</fullName>
    </submittedName>
</protein>
<dbReference type="Gene3D" id="1.20.1740.10">
    <property type="entry name" value="Amino acid/polyamine transporter I"/>
    <property type="match status" value="1"/>
</dbReference>
<keyword evidence="9 10" id="KW-0472">Membrane</keyword>
<dbReference type="EMBL" id="FNJQ01000011">
    <property type="protein sequence ID" value="SDP27089.1"/>
    <property type="molecule type" value="Genomic_DNA"/>
</dbReference>
<keyword evidence="7" id="KW-0029">Amino-acid transport</keyword>
<feature type="transmembrane region" description="Helical" evidence="10">
    <location>
        <begin position="37"/>
        <end position="58"/>
    </location>
</feature>
<dbReference type="PANTHER" id="PTHR43495:SF4">
    <property type="entry name" value="AROMATIC AMINO ACID TRANSPORT PROTEIN AROP"/>
    <property type="match status" value="1"/>
</dbReference>
<dbReference type="Pfam" id="PF00324">
    <property type="entry name" value="AA_permease"/>
    <property type="match status" value="1"/>
</dbReference>
<feature type="transmembrane region" description="Helical" evidence="10">
    <location>
        <begin position="15"/>
        <end position="31"/>
    </location>
</feature>
<evidence type="ECO:0000313" key="13">
    <source>
        <dbReference type="Proteomes" id="UP000182412"/>
    </source>
</evidence>
<feature type="transmembrane region" description="Helical" evidence="10">
    <location>
        <begin position="154"/>
        <end position="175"/>
    </location>
</feature>
<feature type="transmembrane region" description="Helical" evidence="10">
    <location>
        <begin position="422"/>
        <end position="440"/>
    </location>
</feature>
<feature type="transmembrane region" description="Helical" evidence="10">
    <location>
        <begin position="268"/>
        <end position="296"/>
    </location>
</feature>
<dbReference type="FunFam" id="1.20.1740.10:FF:000001">
    <property type="entry name" value="Amino acid permease"/>
    <property type="match status" value="1"/>
</dbReference>
<feature type="transmembrane region" description="Helical" evidence="10">
    <location>
        <begin position="237"/>
        <end position="256"/>
    </location>
</feature>
<feature type="transmembrane region" description="Helical" evidence="10">
    <location>
        <begin position="124"/>
        <end position="142"/>
    </location>
</feature>
<dbReference type="OrthoDB" id="9780162at2"/>
<dbReference type="GO" id="GO:0006865">
    <property type="term" value="P:amino acid transport"/>
    <property type="evidence" value="ECO:0007669"/>
    <property type="project" value="UniProtKB-KW"/>
</dbReference>
<evidence type="ECO:0000256" key="1">
    <source>
        <dbReference type="ARBA" id="ARBA00004429"/>
    </source>
</evidence>
<evidence type="ECO:0000256" key="7">
    <source>
        <dbReference type="ARBA" id="ARBA00022970"/>
    </source>
</evidence>
<gene>
    <name evidence="12" type="ORF">SAMN05216366_11168</name>
</gene>
<comment type="similarity">
    <text evidence="2">Belongs to the amino acid-polyamine-organocation (APC) superfamily. Amino acid transporter (AAT) (TC 2.A.3.1) family.</text>
</comment>